<feature type="compositionally biased region" description="Low complexity" evidence="1">
    <location>
        <begin position="279"/>
        <end position="293"/>
    </location>
</feature>
<protein>
    <submittedName>
        <fullName evidence="3">Uncharacterized protein</fullName>
    </submittedName>
</protein>
<reference evidence="3 4" key="1">
    <citation type="submission" date="2019-03" db="EMBL/GenBank/DDBJ databases">
        <title>Draft genome sequence of Xylaria hypoxylon DSM 108379, a ubiquitous saprotrophic-parasitic fungi on hardwood.</title>
        <authorList>
            <person name="Buettner E."/>
            <person name="Leonhardt S."/>
            <person name="Gebauer A.M."/>
            <person name="Liers C."/>
            <person name="Hofrichter M."/>
            <person name="Kellner H."/>
        </authorList>
    </citation>
    <scope>NUCLEOTIDE SEQUENCE [LARGE SCALE GENOMIC DNA]</scope>
    <source>
        <strain evidence="3 4">DSM 108379</strain>
    </source>
</reference>
<proteinExistence type="predicted"/>
<dbReference type="AlphaFoldDB" id="A0A4Z0YIX2"/>
<evidence type="ECO:0000313" key="3">
    <source>
        <dbReference type="EMBL" id="TGJ78633.1"/>
    </source>
</evidence>
<sequence length="321" mass="33618">MFLPSYELSGRDYAPDDDNVTDHDTIGTSNHDNNCGGGSPKKYRSRNKLTQTNTDGAGGSDPKPTIGLANEPITTDLPATKDTPLGHVDLKVLSTDSQTVTQGKSVTGSQSSPSPPSPHSLLSPSITTPVGESSEPTSSGQFPPPSELASKTKSAASSRVSPPTTISLLVPASPSTLNEGHGGLNVGLVILIAVGTTLIALLLLGAAAYCGLKRRKARRSDRLRTLTLSRESMPSLGFEVPYEWKPPVELPHHNAPASRPELEYSCVFRSRDSDSQSAPGTPSSLSPNSPSAPRDAAEPQGDPPPAELFVMPAELPAVCEI</sequence>
<dbReference type="OrthoDB" id="5424295at2759"/>
<name>A0A4Z0YIX2_9PEZI</name>
<evidence type="ECO:0000313" key="4">
    <source>
        <dbReference type="Proteomes" id="UP000297716"/>
    </source>
</evidence>
<feature type="compositionally biased region" description="Polar residues" evidence="1">
    <location>
        <begin position="149"/>
        <end position="165"/>
    </location>
</feature>
<feature type="region of interest" description="Disordered" evidence="1">
    <location>
        <begin position="1"/>
        <end position="165"/>
    </location>
</feature>
<dbReference type="EMBL" id="SKBN01000366">
    <property type="protein sequence ID" value="TGJ78633.1"/>
    <property type="molecule type" value="Genomic_DNA"/>
</dbReference>
<feature type="compositionally biased region" description="Basic and acidic residues" evidence="1">
    <location>
        <begin position="9"/>
        <end position="25"/>
    </location>
</feature>
<gene>
    <name evidence="3" type="ORF">E0Z10_g10126</name>
</gene>
<evidence type="ECO:0000256" key="2">
    <source>
        <dbReference type="SAM" id="Phobius"/>
    </source>
</evidence>
<accession>A0A4Z0YIX2</accession>
<comment type="caution">
    <text evidence="3">The sequence shown here is derived from an EMBL/GenBank/DDBJ whole genome shotgun (WGS) entry which is preliminary data.</text>
</comment>
<feature type="region of interest" description="Disordered" evidence="1">
    <location>
        <begin position="270"/>
        <end position="309"/>
    </location>
</feature>
<keyword evidence="4" id="KW-1185">Reference proteome</keyword>
<organism evidence="3 4">
    <name type="scientific">Xylaria hypoxylon</name>
    <dbReference type="NCBI Taxonomy" id="37992"/>
    <lineage>
        <taxon>Eukaryota</taxon>
        <taxon>Fungi</taxon>
        <taxon>Dikarya</taxon>
        <taxon>Ascomycota</taxon>
        <taxon>Pezizomycotina</taxon>
        <taxon>Sordariomycetes</taxon>
        <taxon>Xylariomycetidae</taxon>
        <taxon>Xylariales</taxon>
        <taxon>Xylariaceae</taxon>
        <taxon>Xylaria</taxon>
    </lineage>
</organism>
<evidence type="ECO:0000256" key="1">
    <source>
        <dbReference type="SAM" id="MobiDB-lite"/>
    </source>
</evidence>
<dbReference type="Proteomes" id="UP000297716">
    <property type="component" value="Unassembled WGS sequence"/>
</dbReference>
<feature type="transmembrane region" description="Helical" evidence="2">
    <location>
        <begin position="186"/>
        <end position="212"/>
    </location>
</feature>
<feature type="compositionally biased region" description="Polar residues" evidence="1">
    <location>
        <begin position="126"/>
        <end position="141"/>
    </location>
</feature>
<keyword evidence="2" id="KW-0812">Transmembrane</keyword>
<keyword evidence="2" id="KW-1133">Transmembrane helix</keyword>
<feature type="compositionally biased region" description="Polar residues" evidence="1">
    <location>
        <begin position="94"/>
        <end position="108"/>
    </location>
</feature>
<keyword evidence="2" id="KW-0472">Membrane</keyword>